<dbReference type="GO" id="GO:0005829">
    <property type="term" value="C:cytosol"/>
    <property type="evidence" value="ECO:0007669"/>
    <property type="project" value="GOC"/>
</dbReference>
<protein>
    <submittedName>
        <fullName evidence="2">Uncharacterized protein</fullName>
    </submittedName>
</protein>
<reference evidence="2" key="1">
    <citation type="submission" date="2021-01" db="EMBL/GenBank/DDBJ databases">
        <authorList>
            <person name="Zahm M."/>
            <person name="Roques C."/>
            <person name="Cabau C."/>
            <person name="Klopp C."/>
            <person name="Donnadieu C."/>
            <person name="Jouanno E."/>
            <person name="Lampietro C."/>
            <person name="Louis A."/>
            <person name="Herpin A."/>
            <person name="Echchiki A."/>
            <person name="Berthelot C."/>
            <person name="Parey E."/>
            <person name="Roest-Crollius H."/>
            <person name="Braasch I."/>
            <person name="Postlethwait J."/>
            <person name="Bobe J."/>
            <person name="Montfort J."/>
            <person name="Bouchez O."/>
            <person name="Begum T."/>
            <person name="Mejri S."/>
            <person name="Adams A."/>
            <person name="Chen W.-J."/>
            <person name="Guiguen Y."/>
        </authorList>
    </citation>
    <scope>NUCLEOTIDE SEQUENCE</scope>
    <source>
        <tissue evidence="2">Blood</tissue>
    </source>
</reference>
<dbReference type="PANTHER" id="PTHR35072">
    <property type="entry name" value="COILED-COIL DOMAIN-CONTAINING PROTEIN 91"/>
    <property type="match status" value="1"/>
</dbReference>
<comment type="caution">
    <text evidence="2">The sequence shown here is derived from an EMBL/GenBank/DDBJ whole genome shotgun (WGS) entry which is preliminary data.</text>
</comment>
<evidence type="ECO:0000256" key="1">
    <source>
        <dbReference type="SAM" id="MobiDB-lite"/>
    </source>
</evidence>
<dbReference type="EMBL" id="JAERUA010000025">
    <property type="protein sequence ID" value="KAI1882206.1"/>
    <property type="molecule type" value="Genomic_DNA"/>
</dbReference>
<keyword evidence="3" id="KW-1185">Reference proteome</keyword>
<gene>
    <name evidence="2" type="ORF">AGOR_G00248300</name>
</gene>
<accession>A0A8T3CBL7</accession>
<proteinExistence type="predicted"/>
<dbReference type="GO" id="GO:0005802">
    <property type="term" value="C:trans-Golgi network"/>
    <property type="evidence" value="ECO:0007669"/>
    <property type="project" value="TreeGrafter"/>
</dbReference>
<dbReference type="AlphaFoldDB" id="A0A8T3CBL7"/>
<sequence length="296" mass="32128">MDDDDFGGFEAAETIEGGDSVAQLPISPAIPWAALSSVPGMKLPTNAPPDILLDQHPSYQSESPEPGPLGSPPEQHQVFPSHDGPAVAPQVVSSESPESAKAQETHSQMQQVLSSLQAQLSATEAEKDRIKQDLEEMMVKHAKMEELFQTEKGADAEFHRSRYAKLQRRTWPARTALAAGASRAGRRGDRRAEVRWLRVSQVPVNSGGAPGAVLCGLCSLRSDVASSHRISMRVSEGYCLALHPGVLEAIGQHIQVCSGECDQECDQITRFYEVVIVLYQNANSQLMQASEMNVTD</sequence>
<dbReference type="Proteomes" id="UP000829720">
    <property type="component" value="Unassembled WGS sequence"/>
</dbReference>
<organism evidence="2 3">
    <name type="scientific">Albula goreensis</name>
    <dbReference type="NCBI Taxonomy" id="1534307"/>
    <lineage>
        <taxon>Eukaryota</taxon>
        <taxon>Metazoa</taxon>
        <taxon>Chordata</taxon>
        <taxon>Craniata</taxon>
        <taxon>Vertebrata</taxon>
        <taxon>Euteleostomi</taxon>
        <taxon>Actinopterygii</taxon>
        <taxon>Neopterygii</taxon>
        <taxon>Teleostei</taxon>
        <taxon>Albuliformes</taxon>
        <taxon>Albulidae</taxon>
        <taxon>Albula</taxon>
    </lineage>
</organism>
<name>A0A8T3CBL7_9TELE</name>
<dbReference type="GO" id="GO:0090160">
    <property type="term" value="P:Golgi to lysosome transport"/>
    <property type="evidence" value="ECO:0007669"/>
    <property type="project" value="TreeGrafter"/>
</dbReference>
<evidence type="ECO:0000313" key="3">
    <source>
        <dbReference type="Proteomes" id="UP000829720"/>
    </source>
</evidence>
<feature type="region of interest" description="Disordered" evidence="1">
    <location>
        <begin position="38"/>
        <end position="112"/>
    </location>
</feature>
<dbReference type="OrthoDB" id="6146069at2759"/>
<dbReference type="PANTHER" id="PTHR35072:SF1">
    <property type="entry name" value="COILED-COIL DOMAIN-CONTAINING PROTEIN 91"/>
    <property type="match status" value="1"/>
</dbReference>
<dbReference type="InterPro" id="IPR034592">
    <property type="entry name" value="CCDC91"/>
</dbReference>
<evidence type="ECO:0000313" key="2">
    <source>
        <dbReference type="EMBL" id="KAI1882206.1"/>
    </source>
</evidence>